<dbReference type="AlphaFoldDB" id="A0A455UFB5"/>
<dbReference type="KEGG" id="hsr:HSBAA_42650"/>
<organism evidence="1 2">
    <name type="scientific">Vreelandella sulfidaeris</name>
    <dbReference type="NCBI Taxonomy" id="115553"/>
    <lineage>
        <taxon>Bacteria</taxon>
        <taxon>Pseudomonadati</taxon>
        <taxon>Pseudomonadota</taxon>
        <taxon>Gammaproteobacteria</taxon>
        <taxon>Oceanospirillales</taxon>
        <taxon>Halomonadaceae</taxon>
        <taxon>Vreelandella</taxon>
    </lineage>
</organism>
<reference evidence="1 2" key="1">
    <citation type="journal article" date="2019" name="Microbiol. Resour. Announc.">
        <title>Complete Genome Sequence of Halomonas sulfidaeris Strain Esulfide1 Isolated from a Metal Sulfide Rock at a Depth of 2,200 Meters, Obtained Using Nanopore Sequencing.</title>
        <authorList>
            <person name="Saito M."/>
            <person name="Nishigata A."/>
            <person name="Galipon J."/>
            <person name="Arakawa K."/>
        </authorList>
    </citation>
    <scope>NUCLEOTIDE SEQUENCE [LARGE SCALE GENOMIC DNA]</scope>
    <source>
        <strain evidence="1 2">ATCC BAA-803</strain>
    </source>
</reference>
<evidence type="ECO:0000313" key="1">
    <source>
        <dbReference type="EMBL" id="BBI62959.1"/>
    </source>
</evidence>
<gene>
    <name evidence="1" type="ORF">HSBAA_42650</name>
</gene>
<proteinExistence type="predicted"/>
<name>A0A455UFB5_9GAMM</name>
<protein>
    <submittedName>
        <fullName evidence="1">Uncharacterized protein</fullName>
    </submittedName>
</protein>
<sequence>MKTDQLTSSHEDSKLNGLLSKFDDAVSLLAQAPALSKPAQLPYVMDTARHVLLQDGGCEALESRAQAFENSGLFSGSDWETPSI</sequence>
<evidence type="ECO:0000313" key="2">
    <source>
        <dbReference type="Proteomes" id="UP000320231"/>
    </source>
</evidence>
<dbReference type="EMBL" id="AP019514">
    <property type="protein sequence ID" value="BBI62959.1"/>
    <property type="molecule type" value="Genomic_DNA"/>
</dbReference>
<accession>A0A455UFB5</accession>
<dbReference type="Proteomes" id="UP000320231">
    <property type="component" value="Chromosome"/>
</dbReference>